<dbReference type="InterPro" id="IPR017932">
    <property type="entry name" value="GATase_2_dom"/>
</dbReference>
<organism evidence="2">
    <name type="scientific">Catovirus CTV1</name>
    <dbReference type="NCBI Taxonomy" id="1977631"/>
    <lineage>
        <taxon>Viruses</taxon>
        <taxon>Varidnaviria</taxon>
        <taxon>Bamfordvirae</taxon>
        <taxon>Nucleocytoviricota</taxon>
        <taxon>Megaviricetes</taxon>
        <taxon>Imitervirales</taxon>
        <taxon>Mimiviridae</taxon>
        <taxon>Klosneuvirinae</taxon>
        <taxon>Catovirus</taxon>
    </lineage>
</organism>
<protein>
    <recommendedName>
        <fullName evidence="1">Glutamine amidotransferase type-2 domain-containing protein</fullName>
    </recommendedName>
</protein>
<evidence type="ECO:0000313" key="2">
    <source>
        <dbReference type="EMBL" id="ARF08760.1"/>
    </source>
</evidence>
<proteinExistence type="predicted"/>
<feature type="domain" description="Glutamine amidotransferase type-2" evidence="1">
    <location>
        <begin position="2"/>
        <end position="81"/>
    </location>
</feature>
<dbReference type="EMBL" id="KY684083">
    <property type="protein sequence ID" value="ARF08760.1"/>
    <property type="molecule type" value="Genomic_DNA"/>
</dbReference>
<sequence>MCGIIGFLGNFDGNIYVFDGIKTLLNRGYDSVGICGIKNNNFIVHKYASTHEENSYDILKKYQHEFNNLVTPLISHSRCLS</sequence>
<dbReference type="SUPFAM" id="SSF56235">
    <property type="entry name" value="N-terminal nucleophile aminohydrolases (Ntn hydrolases)"/>
    <property type="match status" value="1"/>
</dbReference>
<gene>
    <name evidence="2" type="ORF">Catovirus_1_810</name>
</gene>
<dbReference type="InterPro" id="IPR029055">
    <property type="entry name" value="Ntn_hydrolases_N"/>
</dbReference>
<accession>A0A1V0SAL0</accession>
<dbReference type="PROSITE" id="PS51278">
    <property type="entry name" value="GATASE_TYPE_2"/>
    <property type="match status" value="1"/>
</dbReference>
<dbReference type="Gene3D" id="3.60.20.10">
    <property type="entry name" value="Glutamine Phosphoribosylpyrophosphate, subunit 1, domain 1"/>
    <property type="match status" value="1"/>
</dbReference>
<name>A0A1V0SAL0_9VIRU</name>
<evidence type="ECO:0000259" key="1">
    <source>
        <dbReference type="PROSITE" id="PS51278"/>
    </source>
</evidence>
<reference evidence="2" key="1">
    <citation type="journal article" date="2017" name="Science">
        <title>Giant viruses with an expanded complement of translation system components.</title>
        <authorList>
            <person name="Schulz F."/>
            <person name="Yutin N."/>
            <person name="Ivanova N.N."/>
            <person name="Ortega D.R."/>
            <person name="Lee T.K."/>
            <person name="Vierheilig J."/>
            <person name="Daims H."/>
            <person name="Horn M."/>
            <person name="Wagner M."/>
            <person name="Jensen G.J."/>
            <person name="Kyrpides N.C."/>
            <person name="Koonin E.V."/>
            <person name="Woyke T."/>
        </authorList>
    </citation>
    <scope>NUCLEOTIDE SEQUENCE</scope>
    <source>
        <strain evidence="2">CTV1</strain>
    </source>
</reference>